<dbReference type="AlphaFoldDB" id="A0AA90S9G1"/>
<reference evidence="3" key="1">
    <citation type="submission" date="2023-08" db="EMBL/GenBank/DDBJ databases">
        <title>The draft genome of Tsukamurella strandjordii strain 050030.</title>
        <authorList>
            <person name="Zhao F."/>
            <person name="Feng Y."/>
            <person name="Zong Z."/>
        </authorList>
    </citation>
    <scope>NUCLEOTIDE SEQUENCE</scope>
    <source>
        <strain evidence="3">050030</strain>
    </source>
</reference>
<protein>
    <submittedName>
        <fullName evidence="3">NAD(P)-binding domain-containing protein</fullName>
    </submittedName>
</protein>
<proteinExistence type="predicted"/>
<dbReference type="RefSeq" id="WP_305112610.1">
    <property type="nucleotide sequence ID" value="NZ_JAUTIX010000008.1"/>
</dbReference>
<evidence type="ECO:0000313" key="4">
    <source>
        <dbReference type="Proteomes" id="UP001178281"/>
    </source>
</evidence>
<dbReference type="Proteomes" id="UP001178281">
    <property type="component" value="Unassembled WGS sequence"/>
</dbReference>
<keyword evidence="4" id="KW-1185">Reference proteome</keyword>
<dbReference type="PANTHER" id="PTHR14239">
    <property type="entry name" value="DUDULIN-RELATED"/>
    <property type="match status" value="1"/>
</dbReference>
<dbReference type="SUPFAM" id="SSF51735">
    <property type="entry name" value="NAD(P)-binding Rossmann-fold domains"/>
    <property type="match status" value="1"/>
</dbReference>
<dbReference type="GO" id="GO:0016491">
    <property type="term" value="F:oxidoreductase activity"/>
    <property type="evidence" value="ECO:0007669"/>
    <property type="project" value="UniProtKB-KW"/>
</dbReference>
<dbReference type="PANTHER" id="PTHR14239:SF10">
    <property type="entry name" value="REDUCTASE"/>
    <property type="match status" value="1"/>
</dbReference>
<gene>
    <name evidence="3" type="ORF">Q7X28_19765</name>
</gene>
<feature type="domain" description="Pyrroline-5-carboxylate reductase catalytic N-terminal" evidence="2">
    <location>
        <begin position="3"/>
        <end position="80"/>
    </location>
</feature>
<sequence length="196" mass="20094">MAQITIVGTGSVGGPLATTATRTGHETTSITRATDASEALGALKTADLVFLALPYEAALDLPVDWKDALADKVVVDVTNPLKPDFSGLTLGFDVSGAERVAAALPKSSVVKALNAVLAPNHDPSAYPADSVFVPVASDDDAAKATVIAVLASLGFAPIDAGPLANARYIEPLAELLVQLAYFQNNGTQIALSLLRA</sequence>
<evidence type="ECO:0000259" key="2">
    <source>
        <dbReference type="Pfam" id="PF03807"/>
    </source>
</evidence>
<dbReference type="EMBL" id="JAUTIX010000008">
    <property type="protein sequence ID" value="MDP0400160.1"/>
    <property type="molecule type" value="Genomic_DNA"/>
</dbReference>
<dbReference type="InterPro" id="IPR051267">
    <property type="entry name" value="STEAP_metalloreductase"/>
</dbReference>
<evidence type="ECO:0000256" key="1">
    <source>
        <dbReference type="ARBA" id="ARBA00023002"/>
    </source>
</evidence>
<dbReference type="Gene3D" id="3.40.50.720">
    <property type="entry name" value="NAD(P)-binding Rossmann-like Domain"/>
    <property type="match status" value="1"/>
</dbReference>
<organism evidence="3 4">
    <name type="scientific">Tsukamurella strandjordii</name>
    <dbReference type="NCBI Taxonomy" id="147577"/>
    <lineage>
        <taxon>Bacteria</taxon>
        <taxon>Bacillati</taxon>
        <taxon>Actinomycetota</taxon>
        <taxon>Actinomycetes</taxon>
        <taxon>Mycobacteriales</taxon>
        <taxon>Tsukamurellaceae</taxon>
        <taxon>Tsukamurella</taxon>
    </lineage>
</organism>
<comment type="caution">
    <text evidence="3">The sequence shown here is derived from an EMBL/GenBank/DDBJ whole genome shotgun (WGS) entry which is preliminary data.</text>
</comment>
<accession>A0AA90S9G1</accession>
<name>A0AA90S9G1_9ACTN</name>
<dbReference type="InterPro" id="IPR028939">
    <property type="entry name" value="P5C_Rdtase_cat_N"/>
</dbReference>
<dbReference type="Pfam" id="PF03807">
    <property type="entry name" value="F420_oxidored"/>
    <property type="match status" value="1"/>
</dbReference>
<keyword evidence="1" id="KW-0560">Oxidoreductase</keyword>
<evidence type="ECO:0000313" key="3">
    <source>
        <dbReference type="EMBL" id="MDP0400160.1"/>
    </source>
</evidence>
<dbReference type="InterPro" id="IPR036291">
    <property type="entry name" value="NAD(P)-bd_dom_sf"/>
</dbReference>